<accession>A0A8J2NI68</accession>
<keyword evidence="3" id="KW-1185">Reference proteome</keyword>
<dbReference type="EMBL" id="CAJVCH010000115">
    <property type="protein sequence ID" value="CAG7630621.1"/>
    <property type="molecule type" value="Genomic_DNA"/>
</dbReference>
<evidence type="ECO:0000313" key="2">
    <source>
        <dbReference type="EMBL" id="CAG7630621.1"/>
    </source>
</evidence>
<name>A0A8J2NI68_9HEXA</name>
<reference evidence="2" key="1">
    <citation type="submission" date="2021-06" db="EMBL/GenBank/DDBJ databases">
        <authorList>
            <person name="Hodson N. C."/>
            <person name="Mongue J. A."/>
            <person name="Jaron S. K."/>
        </authorList>
    </citation>
    <scope>NUCLEOTIDE SEQUENCE</scope>
</reference>
<organism evidence="2 3">
    <name type="scientific">Allacma fusca</name>
    <dbReference type="NCBI Taxonomy" id="39272"/>
    <lineage>
        <taxon>Eukaryota</taxon>
        <taxon>Metazoa</taxon>
        <taxon>Ecdysozoa</taxon>
        <taxon>Arthropoda</taxon>
        <taxon>Hexapoda</taxon>
        <taxon>Collembola</taxon>
        <taxon>Symphypleona</taxon>
        <taxon>Sminthuridae</taxon>
        <taxon>Allacma</taxon>
    </lineage>
</organism>
<sequence>MSCAHFSPGSIKDDSNACPFQDLGGDEGEEKRYYFEKADKTLKTGPKGSFLIRFNAAKSYIWEIVKEGN</sequence>
<evidence type="ECO:0000313" key="3">
    <source>
        <dbReference type="Proteomes" id="UP000708208"/>
    </source>
</evidence>
<dbReference type="Proteomes" id="UP000708208">
    <property type="component" value="Unassembled WGS sequence"/>
</dbReference>
<feature type="region of interest" description="Disordered" evidence="1">
    <location>
        <begin position="1"/>
        <end position="23"/>
    </location>
</feature>
<evidence type="ECO:0000256" key="1">
    <source>
        <dbReference type="SAM" id="MobiDB-lite"/>
    </source>
</evidence>
<gene>
    <name evidence="2" type="ORF">AFUS01_LOCUS95</name>
</gene>
<proteinExistence type="predicted"/>
<dbReference type="AlphaFoldDB" id="A0A8J2NI68"/>
<protein>
    <submittedName>
        <fullName evidence="2">Uncharacterized protein</fullName>
    </submittedName>
</protein>
<comment type="caution">
    <text evidence="2">The sequence shown here is derived from an EMBL/GenBank/DDBJ whole genome shotgun (WGS) entry which is preliminary data.</text>
</comment>